<feature type="region of interest" description="Disordered" evidence="1">
    <location>
        <begin position="1"/>
        <end position="23"/>
    </location>
</feature>
<accession>A0A9W7KUF0</accession>
<dbReference type="EMBL" id="BRXW01000166">
    <property type="protein sequence ID" value="GMI11690.1"/>
    <property type="molecule type" value="Genomic_DNA"/>
</dbReference>
<evidence type="ECO:0000313" key="2">
    <source>
        <dbReference type="EMBL" id="GMI11690.1"/>
    </source>
</evidence>
<sequence>MFTPVYPTHLHNSPPLSQSRRARGDSVKAFGKAVKKEAAMAAGKGLGGGLGVKQGVNTEALGKLMESGGGPIRLERLNIGINFAQNLGLVVVLKWLPVDFKKWFG</sequence>
<feature type="compositionally biased region" description="Polar residues" evidence="1">
    <location>
        <begin position="10"/>
        <end position="19"/>
    </location>
</feature>
<organism evidence="2 3">
    <name type="scientific">Triparma laevis f. longispina</name>
    <dbReference type="NCBI Taxonomy" id="1714387"/>
    <lineage>
        <taxon>Eukaryota</taxon>
        <taxon>Sar</taxon>
        <taxon>Stramenopiles</taxon>
        <taxon>Ochrophyta</taxon>
        <taxon>Bolidophyceae</taxon>
        <taxon>Parmales</taxon>
        <taxon>Triparmaceae</taxon>
        <taxon>Triparma</taxon>
    </lineage>
</organism>
<reference evidence="3" key="1">
    <citation type="journal article" date="2023" name="Commun. Biol.">
        <title>Genome analysis of Parmales, the sister group of diatoms, reveals the evolutionary specialization of diatoms from phago-mixotrophs to photoautotrophs.</title>
        <authorList>
            <person name="Ban H."/>
            <person name="Sato S."/>
            <person name="Yoshikawa S."/>
            <person name="Yamada K."/>
            <person name="Nakamura Y."/>
            <person name="Ichinomiya M."/>
            <person name="Sato N."/>
            <person name="Blanc-Mathieu R."/>
            <person name="Endo H."/>
            <person name="Kuwata A."/>
            <person name="Ogata H."/>
        </authorList>
    </citation>
    <scope>NUCLEOTIDE SEQUENCE [LARGE SCALE GENOMIC DNA]</scope>
    <source>
        <strain evidence="3">NIES 3700</strain>
    </source>
</reference>
<comment type="caution">
    <text evidence="2">The sequence shown here is derived from an EMBL/GenBank/DDBJ whole genome shotgun (WGS) entry which is preliminary data.</text>
</comment>
<dbReference type="AlphaFoldDB" id="A0A9W7KUF0"/>
<dbReference type="Proteomes" id="UP001165122">
    <property type="component" value="Unassembled WGS sequence"/>
</dbReference>
<name>A0A9W7KUF0_9STRA</name>
<keyword evidence="3" id="KW-1185">Reference proteome</keyword>
<proteinExistence type="predicted"/>
<evidence type="ECO:0000313" key="3">
    <source>
        <dbReference type="Proteomes" id="UP001165122"/>
    </source>
</evidence>
<gene>
    <name evidence="2" type="ORF">TrLO_g5494</name>
</gene>
<protein>
    <submittedName>
        <fullName evidence="2">Uncharacterized protein</fullName>
    </submittedName>
</protein>
<evidence type="ECO:0000256" key="1">
    <source>
        <dbReference type="SAM" id="MobiDB-lite"/>
    </source>
</evidence>